<dbReference type="FunFam" id="1.10.3210.10:FF:000011">
    <property type="entry name" value="HD domain-containing protein 2"/>
    <property type="match status" value="1"/>
</dbReference>
<dbReference type="VEuPathDB" id="FungiDB:A1O9_04042"/>
<comment type="similarity">
    <text evidence="6">Belongs to the HDDC2 family.</text>
</comment>
<evidence type="ECO:0000313" key="15">
    <source>
        <dbReference type="EMBL" id="KEF59198.1"/>
    </source>
</evidence>
<proteinExistence type="inferred from homology"/>
<evidence type="ECO:0000256" key="4">
    <source>
        <dbReference type="ARBA" id="ARBA00001946"/>
    </source>
</evidence>
<name>A0A072PIQ8_9EURO</name>
<dbReference type="Proteomes" id="UP000027920">
    <property type="component" value="Unassembled WGS sequence"/>
</dbReference>
<comment type="cofactor">
    <cofactor evidence="3">
        <name>Co(2+)</name>
        <dbReference type="ChEBI" id="CHEBI:48828"/>
    </cofactor>
</comment>
<evidence type="ECO:0000259" key="14">
    <source>
        <dbReference type="SMART" id="SM00471"/>
    </source>
</evidence>
<evidence type="ECO:0000256" key="6">
    <source>
        <dbReference type="ARBA" id="ARBA00009999"/>
    </source>
</evidence>
<comment type="cofactor">
    <cofactor evidence="4">
        <name>Mg(2+)</name>
        <dbReference type="ChEBI" id="CHEBI:18420"/>
    </cofactor>
</comment>
<evidence type="ECO:0000256" key="9">
    <source>
        <dbReference type="ARBA" id="ARBA00022723"/>
    </source>
</evidence>
<evidence type="ECO:0000313" key="16">
    <source>
        <dbReference type="Proteomes" id="UP000027920"/>
    </source>
</evidence>
<comment type="caution">
    <text evidence="15">The sequence shown here is derived from an EMBL/GenBank/DDBJ whole genome shotgun (WGS) entry which is preliminary data.</text>
</comment>
<gene>
    <name evidence="15" type="ORF">A1O9_04042</name>
</gene>
<evidence type="ECO:0000256" key="8">
    <source>
        <dbReference type="ARBA" id="ARBA00012964"/>
    </source>
</evidence>
<dbReference type="GO" id="GO:0046872">
    <property type="term" value="F:metal ion binding"/>
    <property type="evidence" value="ECO:0007669"/>
    <property type="project" value="UniProtKB-KW"/>
</dbReference>
<dbReference type="EC" id="3.1.3.89" evidence="8"/>
<evidence type="ECO:0000256" key="11">
    <source>
        <dbReference type="ARBA" id="ARBA00022842"/>
    </source>
</evidence>
<dbReference type="SUPFAM" id="SSF109604">
    <property type="entry name" value="HD-domain/PDEase-like"/>
    <property type="match status" value="1"/>
</dbReference>
<accession>A0A072PIQ8</accession>
<dbReference type="EMBL" id="AMGV01000003">
    <property type="protein sequence ID" value="KEF59198.1"/>
    <property type="molecule type" value="Genomic_DNA"/>
</dbReference>
<dbReference type="GO" id="GO:0009159">
    <property type="term" value="P:deoxyribonucleoside monophosphate catabolic process"/>
    <property type="evidence" value="ECO:0007669"/>
    <property type="project" value="UniProtKB-ARBA"/>
</dbReference>
<dbReference type="OrthoDB" id="10254258at2759"/>
<keyword evidence="9" id="KW-0479">Metal-binding</keyword>
<dbReference type="Pfam" id="PF13023">
    <property type="entry name" value="HD_3"/>
    <property type="match status" value="1"/>
</dbReference>
<evidence type="ECO:0000256" key="13">
    <source>
        <dbReference type="SAM" id="MobiDB-lite"/>
    </source>
</evidence>
<dbReference type="HOGENOM" id="CLU_039453_2_0_1"/>
<sequence length="285" mass="31933">MGANNPEGMPAETSIPVHNVTSKTVSSGDLRSHTSLLPKPNPWSVPAVLNDLPNPPAENSASPVPFFHYIERLKIEKREGWRRFGLTRGESIADHMYRMSLITILAPPALASKLDIARCTKMALIHDMAEGLVGDLTPVDGVPKVEKNRREAETMDWVATSLLGKVHGGVNGKEIRAIWQEYEDSETMESKFVHDVDKIELIMQMVEYERASNCTVDLSEFSWVATRIVLDEMKEWATEILEEREKLWKNKGTEPRDPTNTDYIKGQQDEYYGNGTATGANGHAK</sequence>
<dbReference type="GO" id="GO:0005737">
    <property type="term" value="C:cytoplasm"/>
    <property type="evidence" value="ECO:0007669"/>
    <property type="project" value="TreeGrafter"/>
</dbReference>
<dbReference type="Gene3D" id="1.10.3210.10">
    <property type="entry name" value="Hypothetical protein af1432"/>
    <property type="match status" value="1"/>
</dbReference>
<dbReference type="InterPro" id="IPR039356">
    <property type="entry name" value="YfbR/HDDC2"/>
</dbReference>
<keyword evidence="16" id="KW-1185">Reference proteome</keyword>
<reference evidence="15 16" key="1">
    <citation type="submission" date="2013-03" db="EMBL/GenBank/DDBJ databases">
        <title>The Genome Sequence of Exophiala aquamarina CBS 119918.</title>
        <authorList>
            <consortium name="The Broad Institute Genomics Platform"/>
            <person name="Cuomo C."/>
            <person name="de Hoog S."/>
            <person name="Gorbushina A."/>
            <person name="Walker B."/>
            <person name="Young S.K."/>
            <person name="Zeng Q."/>
            <person name="Gargeya S."/>
            <person name="Fitzgerald M."/>
            <person name="Haas B."/>
            <person name="Abouelleil A."/>
            <person name="Allen A.W."/>
            <person name="Alvarado L."/>
            <person name="Arachchi H.M."/>
            <person name="Berlin A.M."/>
            <person name="Chapman S.B."/>
            <person name="Gainer-Dewar J."/>
            <person name="Goldberg J."/>
            <person name="Griggs A."/>
            <person name="Gujja S."/>
            <person name="Hansen M."/>
            <person name="Howarth C."/>
            <person name="Imamovic A."/>
            <person name="Ireland A."/>
            <person name="Larimer J."/>
            <person name="McCowan C."/>
            <person name="Murphy C."/>
            <person name="Pearson M."/>
            <person name="Poon T.W."/>
            <person name="Priest M."/>
            <person name="Roberts A."/>
            <person name="Saif S."/>
            <person name="Shea T."/>
            <person name="Sisk P."/>
            <person name="Sykes S."/>
            <person name="Wortman J."/>
            <person name="Nusbaum C."/>
            <person name="Birren B."/>
        </authorList>
    </citation>
    <scope>NUCLEOTIDE SEQUENCE [LARGE SCALE GENOMIC DNA]</scope>
    <source>
        <strain evidence="15 16">CBS 119918</strain>
    </source>
</reference>
<dbReference type="InterPro" id="IPR003607">
    <property type="entry name" value="HD/PDEase_dom"/>
</dbReference>
<dbReference type="PANTHER" id="PTHR11845:SF13">
    <property type="entry name" value="5'-DEOXYNUCLEOTIDASE HDDC2"/>
    <property type="match status" value="1"/>
</dbReference>
<evidence type="ECO:0000256" key="10">
    <source>
        <dbReference type="ARBA" id="ARBA00022801"/>
    </source>
</evidence>
<evidence type="ECO:0000256" key="2">
    <source>
        <dbReference type="ARBA" id="ARBA00001936"/>
    </source>
</evidence>
<dbReference type="SMART" id="SM00471">
    <property type="entry name" value="HDc"/>
    <property type="match status" value="1"/>
</dbReference>
<feature type="region of interest" description="Disordered" evidence="13">
    <location>
        <begin position="251"/>
        <end position="285"/>
    </location>
</feature>
<comment type="catalytic activity">
    <reaction evidence="1">
        <text>a 2'-deoxyribonucleoside 5'-phosphate + H2O = a 2'-deoxyribonucleoside + phosphate</text>
        <dbReference type="Rhea" id="RHEA:36167"/>
        <dbReference type="ChEBI" id="CHEBI:15377"/>
        <dbReference type="ChEBI" id="CHEBI:18274"/>
        <dbReference type="ChEBI" id="CHEBI:43474"/>
        <dbReference type="ChEBI" id="CHEBI:65317"/>
        <dbReference type="EC" id="3.1.3.89"/>
    </reaction>
</comment>
<keyword evidence="10 15" id="KW-0378">Hydrolase</keyword>
<dbReference type="GeneID" id="25278975"/>
<evidence type="ECO:0000256" key="5">
    <source>
        <dbReference type="ARBA" id="ARBA00004074"/>
    </source>
</evidence>
<keyword evidence="11" id="KW-0460">Magnesium</keyword>
<feature type="compositionally biased region" description="Low complexity" evidence="13">
    <location>
        <begin position="271"/>
        <end position="285"/>
    </location>
</feature>
<comment type="subunit">
    <text evidence="7">Homodimer.</text>
</comment>
<protein>
    <recommendedName>
        <fullName evidence="8">5'-deoxynucleotidase</fullName>
        <ecNumber evidence="8">3.1.3.89</ecNumber>
    </recommendedName>
</protein>
<comment type="cofactor">
    <cofactor evidence="2">
        <name>Mn(2+)</name>
        <dbReference type="ChEBI" id="CHEBI:29035"/>
    </cofactor>
</comment>
<evidence type="ECO:0000256" key="7">
    <source>
        <dbReference type="ARBA" id="ARBA00011738"/>
    </source>
</evidence>
<keyword evidence="12" id="KW-0170">Cobalt</keyword>
<dbReference type="RefSeq" id="XP_013261788.1">
    <property type="nucleotide sequence ID" value="XM_013406334.1"/>
</dbReference>
<dbReference type="PANTHER" id="PTHR11845">
    <property type="entry name" value="5'-DEOXYNUCLEOTIDASE HDDC2"/>
    <property type="match status" value="1"/>
</dbReference>
<evidence type="ECO:0000256" key="3">
    <source>
        <dbReference type="ARBA" id="ARBA00001941"/>
    </source>
</evidence>
<dbReference type="AlphaFoldDB" id="A0A072PIQ8"/>
<dbReference type="STRING" id="1182545.A0A072PIQ8"/>
<dbReference type="GO" id="GO:0002953">
    <property type="term" value="F:5'-deoxynucleotidase activity"/>
    <property type="evidence" value="ECO:0007669"/>
    <property type="project" value="UniProtKB-EC"/>
</dbReference>
<evidence type="ECO:0000256" key="1">
    <source>
        <dbReference type="ARBA" id="ARBA00001638"/>
    </source>
</evidence>
<organism evidence="15 16">
    <name type="scientific">Exophiala aquamarina CBS 119918</name>
    <dbReference type="NCBI Taxonomy" id="1182545"/>
    <lineage>
        <taxon>Eukaryota</taxon>
        <taxon>Fungi</taxon>
        <taxon>Dikarya</taxon>
        <taxon>Ascomycota</taxon>
        <taxon>Pezizomycotina</taxon>
        <taxon>Eurotiomycetes</taxon>
        <taxon>Chaetothyriomycetidae</taxon>
        <taxon>Chaetothyriales</taxon>
        <taxon>Herpotrichiellaceae</taxon>
        <taxon>Exophiala</taxon>
    </lineage>
</organism>
<feature type="domain" description="HD/PDEase" evidence="14">
    <location>
        <begin position="88"/>
        <end position="211"/>
    </location>
</feature>
<evidence type="ECO:0000256" key="12">
    <source>
        <dbReference type="ARBA" id="ARBA00023285"/>
    </source>
</evidence>
<dbReference type="InterPro" id="IPR006674">
    <property type="entry name" value="HD_domain"/>
</dbReference>
<comment type="function">
    <text evidence="5">Catalyzes the dephosphorylation of the nucleoside 5'-monophosphates deoxyadenosine monophosphate (dAMP), deoxycytidine monophosphate (dCMP), deoxyguanosine monophosphate (dGMP) and deoxythymidine monophosphate (dTMP).</text>
</comment>